<evidence type="ECO:0000313" key="4">
    <source>
        <dbReference type="Proteomes" id="UP001595765"/>
    </source>
</evidence>
<proteinExistence type="predicted"/>
<evidence type="ECO:0000313" key="3">
    <source>
        <dbReference type="EMBL" id="MFC4030915.1"/>
    </source>
</evidence>
<dbReference type="InterPro" id="IPR045924">
    <property type="entry name" value="DUF6343"/>
</dbReference>
<dbReference type="RefSeq" id="WP_386426634.1">
    <property type="nucleotide sequence ID" value="NZ_JBHSBB010000006.1"/>
</dbReference>
<evidence type="ECO:0000256" key="2">
    <source>
        <dbReference type="SAM" id="Phobius"/>
    </source>
</evidence>
<dbReference type="Pfam" id="PF19870">
    <property type="entry name" value="DUF6343"/>
    <property type="match status" value="1"/>
</dbReference>
<accession>A0ABV8HG74</accession>
<protein>
    <submittedName>
        <fullName evidence="3">DUF6343 family protein</fullName>
    </submittedName>
</protein>
<evidence type="ECO:0000256" key="1">
    <source>
        <dbReference type="SAM" id="MobiDB-lite"/>
    </source>
</evidence>
<keyword evidence="2" id="KW-0812">Transmembrane</keyword>
<feature type="region of interest" description="Disordered" evidence="1">
    <location>
        <begin position="71"/>
        <end position="93"/>
    </location>
</feature>
<feature type="transmembrane region" description="Helical" evidence="2">
    <location>
        <begin position="21"/>
        <end position="38"/>
    </location>
</feature>
<gene>
    <name evidence="3" type="ORF">ACFO3J_05455</name>
</gene>
<keyword evidence="2" id="KW-1133">Transmembrane helix</keyword>
<organism evidence="3 4">
    <name type="scientific">Streptomyces polygonati</name>
    <dbReference type="NCBI Taxonomy" id="1617087"/>
    <lineage>
        <taxon>Bacteria</taxon>
        <taxon>Bacillati</taxon>
        <taxon>Actinomycetota</taxon>
        <taxon>Actinomycetes</taxon>
        <taxon>Kitasatosporales</taxon>
        <taxon>Streptomycetaceae</taxon>
        <taxon>Streptomyces</taxon>
    </lineage>
</organism>
<dbReference type="Proteomes" id="UP001595765">
    <property type="component" value="Unassembled WGS sequence"/>
</dbReference>
<name>A0ABV8HG74_9ACTN</name>
<feature type="transmembrane region" description="Helical" evidence="2">
    <location>
        <begin position="44"/>
        <end position="63"/>
    </location>
</feature>
<dbReference type="EMBL" id="JBHSBB010000006">
    <property type="protein sequence ID" value="MFC4030915.1"/>
    <property type="molecule type" value="Genomic_DNA"/>
</dbReference>
<feature type="compositionally biased region" description="Basic residues" evidence="1">
    <location>
        <begin position="83"/>
        <end position="93"/>
    </location>
</feature>
<keyword evidence="2" id="KW-0472">Membrane</keyword>
<sequence>MRRSGSEPTQARSPLRLRLGLALLGVVWGVAAAIGFGFGDEPGWAAVFAVIGALAAIDAVLVIRHFRQGSRYQPGRDVPPFHPRSRQRDKHRR</sequence>
<keyword evidence="4" id="KW-1185">Reference proteome</keyword>
<reference evidence="4" key="1">
    <citation type="journal article" date="2019" name="Int. J. Syst. Evol. Microbiol.">
        <title>The Global Catalogue of Microorganisms (GCM) 10K type strain sequencing project: providing services to taxonomists for standard genome sequencing and annotation.</title>
        <authorList>
            <consortium name="The Broad Institute Genomics Platform"/>
            <consortium name="The Broad Institute Genome Sequencing Center for Infectious Disease"/>
            <person name="Wu L."/>
            <person name="Ma J."/>
        </authorList>
    </citation>
    <scope>NUCLEOTIDE SEQUENCE [LARGE SCALE GENOMIC DNA]</scope>
    <source>
        <strain evidence="4">CGMCC 4.7237</strain>
    </source>
</reference>
<comment type="caution">
    <text evidence="3">The sequence shown here is derived from an EMBL/GenBank/DDBJ whole genome shotgun (WGS) entry which is preliminary data.</text>
</comment>